<accession>A0A448XHN0</accession>
<comment type="caution">
    <text evidence="1">The sequence shown here is derived from an EMBL/GenBank/DDBJ whole genome shotgun (WGS) entry which is preliminary data.</text>
</comment>
<gene>
    <name evidence="1" type="ORF">PXEA_LOCUS30239</name>
</gene>
<dbReference type="Proteomes" id="UP000784294">
    <property type="component" value="Unassembled WGS sequence"/>
</dbReference>
<proteinExistence type="predicted"/>
<protein>
    <submittedName>
        <fullName evidence="1">Uncharacterized protein</fullName>
    </submittedName>
</protein>
<evidence type="ECO:0000313" key="1">
    <source>
        <dbReference type="EMBL" id="VEL36799.1"/>
    </source>
</evidence>
<dbReference type="EMBL" id="CAAALY010253213">
    <property type="protein sequence ID" value="VEL36799.1"/>
    <property type="molecule type" value="Genomic_DNA"/>
</dbReference>
<sequence>MTGLQKSSEEPSDPNVKSLFHNPLSISSSSVCRQPCKNECLLVGLNTAWLAVGLADSRSPVQKRRLYISHASAACRVSQSTLGQCVSGLACTGGDMCSPGVRDFRNGSRPLTAVSYPQDKSQSAATVLFVGPFDCY</sequence>
<evidence type="ECO:0000313" key="2">
    <source>
        <dbReference type="Proteomes" id="UP000784294"/>
    </source>
</evidence>
<dbReference type="AlphaFoldDB" id="A0A448XHN0"/>
<keyword evidence="2" id="KW-1185">Reference proteome</keyword>
<organism evidence="1 2">
    <name type="scientific">Protopolystoma xenopodis</name>
    <dbReference type="NCBI Taxonomy" id="117903"/>
    <lineage>
        <taxon>Eukaryota</taxon>
        <taxon>Metazoa</taxon>
        <taxon>Spiralia</taxon>
        <taxon>Lophotrochozoa</taxon>
        <taxon>Platyhelminthes</taxon>
        <taxon>Monogenea</taxon>
        <taxon>Polyopisthocotylea</taxon>
        <taxon>Polystomatidea</taxon>
        <taxon>Polystomatidae</taxon>
        <taxon>Protopolystoma</taxon>
    </lineage>
</organism>
<reference evidence="1" key="1">
    <citation type="submission" date="2018-11" db="EMBL/GenBank/DDBJ databases">
        <authorList>
            <consortium name="Pathogen Informatics"/>
        </authorList>
    </citation>
    <scope>NUCLEOTIDE SEQUENCE</scope>
</reference>
<name>A0A448XHN0_9PLAT</name>